<name>A0ABU6YWA9_9FABA</name>
<comment type="caution">
    <text evidence="1">The sequence shown here is derived from an EMBL/GenBank/DDBJ whole genome shotgun (WGS) entry which is preliminary data.</text>
</comment>
<protein>
    <submittedName>
        <fullName evidence="1">Uncharacterized protein</fullName>
    </submittedName>
</protein>
<organism evidence="1 2">
    <name type="scientific">Stylosanthes scabra</name>
    <dbReference type="NCBI Taxonomy" id="79078"/>
    <lineage>
        <taxon>Eukaryota</taxon>
        <taxon>Viridiplantae</taxon>
        <taxon>Streptophyta</taxon>
        <taxon>Embryophyta</taxon>
        <taxon>Tracheophyta</taxon>
        <taxon>Spermatophyta</taxon>
        <taxon>Magnoliopsida</taxon>
        <taxon>eudicotyledons</taxon>
        <taxon>Gunneridae</taxon>
        <taxon>Pentapetalae</taxon>
        <taxon>rosids</taxon>
        <taxon>fabids</taxon>
        <taxon>Fabales</taxon>
        <taxon>Fabaceae</taxon>
        <taxon>Papilionoideae</taxon>
        <taxon>50 kb inversion clade</taxon>
        <taxon>dalbergioids sensu lato</taxon>
        <taxon>Dalbergieae</taxon>
        <taxon>Pterocarpus clade</taxon>
        <taxon>Stylosanthes</taxon>
    </lineage>
</organism>
<accession>A0ABU6YWA9</accession>
<sequence length="143" mass="15837">MALSGLLEMIVFPGSFAHITQSLPITWRTASISRLPFFSAVTVFFTYRLRPKVGAHRRYPNSCGYPLQKKESAALLRTHASDRKRRSCRSSRTTCRLIGGKSLYINPQSSPSILSSMKSGPSLGNQIMCTCVIPLSSIVFHLS</sequence>
<evidence type="ECO:0000313" key="1">
    <source>
        <dbReference type="EMBL" id="MED6213629.1"/>
    </source>
</evidence>
<reference evidence="1 2" key="1">
    <citation type="journal article" date="2023" name="Plants (Basel)">
        <title>Bridging the Gap: Combining Genomics and Transcriptomics Approaches to Understand Stylosanthes scabra, an Orphan Legume from the Brazilian Caatinga.</title>
        <authorList>
            <person name="Ferreira-Neto J.R.C."/>
            <person name="da Silva M.D."/>
            <person name="Binneck E."/>
            <person name="de Melo N.F."/>
            <person name="da Silva R.H."/>
            <person name="de Melo A.L.T.M."/>
            <person name="Pandolfi V."/>
            <person name="Bustamante F.O."/>
            <person name="Brasileiro-Vidal A.C."/>
            <person name="Benko-Iseppon A.M."/>
        </authorList>
    </citation>
    <scope>NUCLEOTIDE SEQUENCE [LARGE SCALE GENOMIC DNA]</scope>
    <source>
        <tissue evidence="1">Leaves</tissue>
    </source>
</reference>
<proteinExistence type="predicted"/>
<keyword evidence="2" id="KW-1185">Reference proteome</keyword>
<gene>
    <name evidence="1" type="ORF">PIB30_095199</name>
</gene>
<dbReference type="EMBL" id="JASCZI010243814">
    <property type="protein sequence ID" value="MED6213629.1"/>
    <property type="molecule type" value="Genomic_DNA"/>
</dbReference>
<dbReference type="Proteomes" id="UP001341840">
    <property type="component" value="Unassembled WGS sequence"/>
</dbReference>
<evidence type="ECO:0000313" key="2">
    <source>
        <dbReference type="Proteomes" id="UP001341840"/>
    </source>
</evidence>